<dbReference type="EMBL" id="JAXCLX010000001">
    <property type="protein sequence ID" value="MDY0871701.1"/>
    <property type="molecule type" value="Genomic_DNA"/>
</dbReference>
<dbReference type="InterPro" id="IPR019285">
    <property type="entry name" value="DUF2336"/>
</dbReference>
<comment type="caution">
    <text evidence="1">The sequence shown here is derived from an EMBL/GenBank/DDBJ whole genome shotgun (WGS) entry which is preliminary data.</text>
</comment>
<gene>
    <name evidence="1" type="ORF">SMD31_07195</name>
</gene>
<dbReference type="InterPro" id="IPR011989">
    <property type="entry name" value="ARM-like"/>
</dbReference>
<dbReference type="InterPro" id="IPR016024">
    <property type="entry name" value="ARM-type_fold"/>
</dbReference>
<sequence>MEYEEAKRLAAAGSDAQRRALAASKDARPEILYFLAEDKSADVRRAIAGNEKTPRQADLLLARDSDLSVRELLAQKIAHLAPQLSQETRAQIRDLTIEVLETLARDEAMKVRRIVAEALKDLTDAPPHIIQELARDLEIKVAGPVLQFSPILTDDDLLEIISSGPIRGALTAIAKRRRVGDRLADAIVSAAVEVPEETGTITDLLNNRSAQIREETLDLILEKAPAIEEWQEPLVKRPLLPMNAVKRLAEFVSTSLFDLLTSRPDLDKSTAKAVAKAVKKRLAAEAKQKATADSPAAPPPGDEEAMNAAIAGGKREQVMEALGRDAKLDGVIVKKIMTSMSAKAVTALAWKAKLSMRQALQLQLKIAGIPPHQVLNPRGGTDYPLTDREMEWQLELFTG</sequence>
<keyword evidence="2" id="KW-1185">Reference proteome</keyword>
<dbReference type="SUPFAM" id="SSF48371">
    <property type="entry name" value="ARM repeat"/>
    <property type="match status" value="2"/>
</dbReference>
<proteinExistence type="predicted"/>
<dbReference type="Gene3D" id="1.25.10.10">
    <property type="entry name" value="Leucine-rich Repeat Variant"/>
    <property type="match status" value="1"/>
</dbReference>
<evidence type="ECO:0000313" key="1">
    <source>
        <dbReference type="EMBL" id="MDY0871701.1"/>
    </source>
</evidence>
<reference evidence="1 2" key="1">
    <citation type="journal article" date="2013" name="Antonie Van Leeuwenhoek">
        <title>Dongia rigui sp. nov., isolated from freshwater of a large wetland in Korea.</title>
        <authorList>
            <person name="Baik K.S."/>
            <person name="Hwang Y.M."/>
            <person name="Choi J.S."/>
            <person name="Kwon J."/>
            <person name="Seong C.N."/>
        </authorList>
    </citation>
    <scope>NUCLEOTIDE SEQUENCE [LARGE SCALE GENOMIC DNA]</scope>
    <source>
        <strain evidence="1 2">04SU4-P</strain>
    </source>
</reference>
<evidence type="ECO:0000313" key="2">
    <source>
        <dbReference type="Proteomes" id="UP001271769"/>
    </source>
</evidence>
<protein>
    <submittedName>
        <fullName evidence="1">DUF2336 domain-containing protein</fullName>
    </submittedName>
</protein>
<dbReference type="Proteomes" id="UP001271769">
    <property type="component" value="Unassembled WGS sequence"/>
</dbReference>
<dbReference type="Pfam" id="PF10098">
    <property type="entry name" value="DUF2336"/>
    <property type="match status" value="1"/>
</dbReference>
<accession>A0ABU5DWL9</accession>
<dbReference type="RefSeq" id="WP_320500131.1">
    <property type="nucleotide sequence ID" value="NZ_JAXCLX010000001.1"/>
</dbReference>
<organism evidence="1 2">
    <name type="scientific">Dongia rigui</name>
    <dbReference type="NCBI Taxonomy" id="940149"/>
    <lineage>
        <taxon>Bacteria</taxon>
        <taxon>Pseudomonadati</taxon>
        <taxon>Pseudomonadota</taxon>
        <taxon>Alphaproteobacteria</taxon>
        <taxon>Rhodospirillales</taxon>
        <taxon>Dongiaceae</taxon>
        <taxon>Dongia</taxon>
    </lineage>
</organism>
<name>A0ABU5DWL9_9PROT</name>